<organism evidence="1 4">
    <name type="scientific">Gilliamella apicola</name>
    <dbReference type="NCBI Taxonomy" id="1196095"/>
    <lineage>
        <taxon>Bacteria</taxon>
        <taxon>Pseudomonadati</taxon>
        <taxon>Pseudomonadota</taxon>
        <taxon>Gammaproteobacteria</taxon>
        <taxon>Orbales</taxon>
        <taxon>Orbaceae</taxon>
        <taxon>Gilliamella</taxon>
    </lineage>
</organism>
<keyword evidence="3" id="KW-1185">Reference proteome</keyword>
<name>A0A242NK01_9GAMM</name>
<evidence type="ECO:0000313" key="3">
    <source>
        <dbReference type="Proteomes" id="UP000194800"/>
    </source>
</evidence>
<evidence type="ECO:0000313" key="4">
    <source>
        <dbReference type="Proteomes" id="UP000194977"/>
    </source>
</evidence>
<gene>
    <name evidence="2" type="ORF">B6C91_03465</name>
    <name evidence="1" type="ORF">B6D08_02940</name>
</gene>
<proteinExistence type="predicted"/>
<dbReference type="Gene3D" id="2.160.10.10">
    <property type="entry name" value="Hexapeptide repeat proteins"/>
    <property type="match status" value="1"/>
</dbReference>
<comment type="caution">
    <text evidence="1">The sequence shown here is derived from an EMBL/GenBank/DDBJ whole genome shotgun (WGS) entry which is preliminary data.</text>
</comment>
<protein>
    <recommendedName>
        <fullName evidence="5">Transferase</fullName>
    </recommendedName>
</protein>
<dbReference type="RefSeq" id="WP_086300698.1">
    <property type="nucleotide sequence ID" value="NZ_MZNE01000010.1"/>
</dbReference>
<dbReference type="InterPro" id="IPR011004">
    <property type="entry name" value="Trimer_LpxA-like_sf"/>
</dbReference>
<dbReference type="Proteomes" id="UP000194977">
    <property type="component" value="Unassembled WGS sequence"/>
</dbReference>
<dbReference type="EMBL" id="NARP01000006">
    <property type="protein sequence ID" value="OTQ00799.1"/>
    <property type="molecule type" value="Genomic_DNA"/>
</dbReference>
<dbReference type="OrthoDB" id="9806595at2"/>
<accession>A0A242NK01</accession>
<evidence type="ECO:0000313" key="1">
    <source>
        <dbReference type="EMBL" id="OTQ00799.1"/>
    </source>
</evidence>
<dbReference type="EMBL" id="NART01000009">
    <property type="protein sequence ID" value="OTQ11093.1"/>
    <property type="molecule type" value="Genomic_DNA"/>
</dbReference>
<dbReference type="AlphaFoldDB" id="A0A242NK01"/>
<evidence type="ECO:0000313" key="2">
    <source>
        <dbReference type="EMBL" id="OTQ11093.1"/>
    </source>
</evidence>
<sequence>MKNKKYELTDESIKRSGVTLYRIRALRDFGNVKKGALGGFVQSEANLSHYGDSWVYSDAKVFDHARVIDNGKVFYKAEVYGNAIVIKDSRVDHKARVCGQAILTDFARVDEDATVCGQAIIKDYANVRGDAWIGGNAIVSKHSCVSGNAYVSHSAEIAVATPESFLKTTAFIHDDAFISVPNDVLVISPIGQYNDILTAYRSKRGGIAVNIGRYDGTLDEFTSKFLAENTNTLYLEQYKVTIAFIKQFFRIN</sequence>
<reference evidence="3 4" key="1">
    <citation type="submission" date="2017-03" db="EMBL/GenBank/DDBJ databases">
        <title>Comparative genomics of honeybee gut symbionts reveal geographically distinct and subgroup specific antibiotic resistance.</title>
        <authorList>
            <person name="Ludvigsen J."/>
            <person name="Porcellato D."/>
            <person name="Labee-Lund T.M."/>
            <person name="Amdam G.V."/>
            <person name="Rudi K."/>
        </authorList>
    </citation>
    <scope>NUCLEOTIDE SEQUENCE [LARGE SCALE GENOMIC DNA]</scope>
    <source>
        <strain evidence="1 4">A-7-12</strain>
        <strain evidence="2 3">A-9-12</strain>
    </source>
</reference>
<dbReference type="SUPFAM" id="SSF51161">
    <property type="entry name" value="Trimeric LpxA-like enzymes"/>
    <property type="match status" value="1"/>
</dbReference>
<evidence type="ECO:0008006" key="5">
    <source>
        <dbReference type="Google" id="ProtNLM"/>
    </source>
</evidence>
<dbReference type="Proteomes" id="UP000194800">
    <property type="component" value="Unassembled WGS sequence"/>
</dbReference>